<dbReference type="Proteomes" id="UP000029733">
    <property type="component" value="Unassembled WGS sequence"/>
</dbReference>
<sequence>MGLEQYIAPLWRVSLNGKKSHNLNITQVRYSDFEKDNIDTLCLELAPNATPPNFGDRIELFMGRNALYFFGAFYVSAIKEQYKRGFSIDCTSIDYTKGFKVKKSRTFEGSIADCIRSIARENNLKTKLDFRYAQSIEVIEQVDESDSALLHRLADELFCTCKVSNDTLIFLDKGKEFDRRTYAINADECISLDIETFAATRYKSIELTYTDSEGNARSVKVGSGEPLYKLHRFAKDDTHALQMATTKLETLNSKHIKGSLSAVGRVLFAGGYLNLTFKGKISRHTITQVTHSLDSSAWNMELNFE</sequence>
<dbReference type="OrthoDB" id="5319172at2"/>
<proteinExistence type="predicted"/>
<reference evidence="1 2" key="1">
    <citation type="journal article" date="2014" name="Genome Announc.">
        <title>Draft genome sequences of eight enterohepatic helicobacter species isolated from both laboratory and wild rodents.</title>
        <authorList>
            <person name="Sheh A."/>
            <person name="Shen Z."/>
            <person name="Fox J.G."/>
        </authorList>
    </citation>
    <scope>NUCLEOTIDE SEQUENCE [LARGE SCALE GENOMIC DNA]</scope>
    <source>
        <strain evidence="1 2">MIT 09-6949</strain>
    </source>
</reference>
<evidence type="ECO:0000313" key="1">
    <source>
        <dbReference type="EMBL" id="TLD97685.1"/>
    </source>
</evidence>
<accession>A0A4U8TCL1</accession>
<keyword evidence="2" id="KW-1185">Reference proteome</keyword>
<dbReference type="AlphaFoldDB" id="A0A4U8TCL1"/>
<dbReference type="EMBL" id="JRPR02000001">
    <property type="protein sequence ID" value="TLD97685.1"/>
    <property type="molecule type" value="Genomic_DNA"/>
</dbReference>
<dbReference type="SUPFAM" id="SSF69279">
    <property type="entry name" value="Phage tail proteins"/>
    <property type="match status" value="1"/>
</dbReference>
<protein>
    <recommendedName>
        <fullName evidence="3">Phage tail protein</fullName>
    </recommendedName>
</protein>
<comment type="caution">
    <text evidence="1">The sequence shown here is derived from an EMBL/GenBank/DDBJ whole genome shotgun (WGS) entry which is preliminary data.</text>
</comment>
<name>A0A4U8TCL1_9HELI</name>
<gene>
    <name evidence="1" type="ORF">LS71_002795</name>
</gene>
<dbReference type="STRING" id="1677920.LS71_05410"/>
<evidence type="ECO:0008006" key="3">
    <source>
        <dbReference type="Google" id="ProtNLM"/>
    </source>
</evidence>
<evidence type="ECO:0000313" key="2">
    <source>
        <dbReference type="Proteomes" id="UP000029733"/>
    </source>
</evidence>
<organism evidence="1 2">
    <name type="scientific">Helicobacter jaachi</name>
    <dbReference type="NCBI Taxonomy" id="1677920"/>
    <lineage>
        <taxon>Bacteria</taxon>
        <taxon>Pseudomonadati</taxon>
        <taxon>Campylobacterota</taxon>
        <taxon>Epsilonproteobacteria</taxon>
        <taxon>Campylobacterales</taxon>
        <taxon>Helicobacteraceae</taxon>
        <taxon>Helicobacter</taxon>
    </lineage>
</organism>
<dbReference type="RefSeq" id="WP_034354746.1">
    <property type="nucleotide sequence ID" value="NZ_JRPR02000001.1"/>
</dbReference>